<protein>
    <submittedName>
        <fullName evidence="1">Uncharacterized protein</fullName>
    </submittedName>
</protein>
<dbReference type="AlphaFoldDB" id="A0A2Z6ZXI6"/>
<sequence length="51" mass="5558">MSKKKMNSRSLESVAQELVSAMMTSAYLLEKAASSNDDVSISTGESCEQQR</sequence>
<dbReference type="Proteomes" id="UP000250235">
    <property type="component" value="Unassembled WGS sequence"/>
</dbReference>
<organism evidence="1 2">
    <name type="scientific">Dorcoceras hygrometricum</name>
    <dbReference type="NCBI Taxonomy" id="472368"/>
    <lineage>
        <taxon>Eukaryota</taxon>
        <taxon>Viridiplantae</taxon>
        <taxon>Streptophyta</taxon>
        <taxon>Embryophyta</taxon>
        <taxon>Tracheophyta</taxon>
        <taxon>Spermatophyta</taxon>
        <taxon>Magnoliopsida</taxon>
        <taxon>eudicotyledons</taxon>
        <taxon>Gunneridae</taxon>
        <taxon>Pentapetalae</taxon>
        <taxon>asterids</taxon>
        <taxon>lamiids</taxon>
        <taxon>Lamiales</taxon>
        <taxon>Gesneriaceae</taxon>
        <taxon>Didymocarpoideae</taxon>
        <taxon>Trichosporeae</taxon>
        <taxon>Loxocarpinae</taxon>
        <taxon>Dorcoceras</taxon>
    </lineage>
</organism>
<evidence type="ECO:0000313" key="1">
    <source>
        <dbReference type="EMBL" id="KZT75598.1"/>
    </source>
</evidence>
<gene>
    <name evidence="1" type="ORF">F511_47377</name>
</gene>
<accession>A0A2Z6ZXI6</accession>
<dbReference type="EMBL" id="KV218482">
    <property type="protein sequence ID" value="KZT75598.1"/>
    <property type="molecule type" value="Genomic_DNA"/>
</dbReference>
<name>A0A2Z6ZXI6_9LAMI</name>
<evidence type="ECO:0000313" key="2">
    <source>
        <dbReference type="Proteomes" id="UP000250235"/>
    </source>
</evidence>
<proteinExistence type="predicted"/>
<reference evidence="1 2" key="1">
    <citation type="journal article" date="2015" name="Proc. Natl. Acad. Sci. U.S.A.">
        <title>The resurrection genome of Boea hygrometrica: A blueprint for survival of dehydration.</title>
        <authorList>
            <person name="Xiao L."/>
            <person name="Yang G."/>
            <person name="Zhang L."/>
            <person name="Yang X."/>
            <person name="Zhao S."/>
            <person name="Ji Z."/>
            <person name="Zhou Q."/>
            <person name="Hu M."/>
            <person name="Wang Y."/>
            <person name="Chen M."/>
            <person name="Xu Y."/>
            <person name="Jin H."/>
            <person name="Xiao X."/>
            <person name="Hu G."/>
            <person name="Bao F."/>
            <person name="Hu Y."/>
            <person name="Wan P."/>
            <person name="Li L."/>
            <person name="Deng X."/>
            <person name="Kuang T."/>
            <person name="Xiang C."/>
            <person name="Zhu J.K."/>
            <person name="Oliver M.J."/>
            <person name="He Y."/>
        </authorList>
    </citation>
    <scope>NUCLEOTIDE SEQUENCE [LARGE SCALE GENOMIC DNA]</scope>
    <source>
        <strain evidence="2">cv. XS01</strain>
    </source>
</reference>
<keyword evidence="2" id="KW-1185">Reference proteome</keyword>